<dbReference type="PROSITE" id="PS51186">
    <property type="entry name" value="GNAT"/>
    <property type="match status" value="1"/>
</dbReference>
<dbReference type="InterPro" id="IPR050832">
    <property type="entry name" value="Bact_Acetyltransf"/>
</dbReference>
<accession>A0A7C2K127</accession>
<organism evidence="4">
    <name type="scientific">Schlesneria paludicola</name>
    <dbReference type="NCBI Taxonomy" id="360056"/>
    <lineage>
        <taxon>Bacteria</taxon>
        <taxon>Pseudomonadati</taxon>
        <taxon>Planctomycetota</taxon>
        <taxon>Planctomycetia</taxon>
        <taxon>Planctomycetales</taxon>
        <taxon>Planctomycetaceae</taxon>
        <taxon>Schlesneria</taxon>
    </lineage>
</organism>
<dbReference type="Gene3D" id="3.40.630.30">
    <property type="match status" value="1"/>
</dbReference>
<dbReference type="Pfam" id="PF00583">
    <property type="entry name" value="Acetyltransf_1"/>
    <property type="match status" value="1"/>
</dbReference>
<dbReference type="SUPFAM" id="SSF55729">
    <property type="entry name" value="Acyl-CoA N-acyltransferases (Nat)"/>
    <property type="match status" value="1"/>
</dbReference>
<reference evidence="4" key="1">
    <citation type="journal article" date="2020" name="mSystems">
        <title>Genome- and Community-Level Interaction Insights into Carbon Utilization and Element Cycling Functions of Hydrothermarchaeota in Hydrothermal Sediment.</title>
        <authorList>
            <person name="Zhou Z."/>
            <person name="Liu Y."/>
            <person name="Xu W."/>
            <person name="Pan J."/>
            <person name="Luo Z.H."/>
            <person name="Li M."/>
        </authorList>
    </citation>
    <scope>NUCLEOTIDE SEQUENCE [LARGE SCALE GENOMIC DNA]</scope>
    <source>
        <strain evidence="4">SpSt-339</strain>
    </source>
</reference>
<comment type="caution">
    <text evidence="4">The sequence shown here is derived from an EMBL/GenBank/DDBJ whole genome shotgun (WGS) entry which is preliminary data.</text>
</comment>
<dbReference type="CDD" id="cd04301">
    <property type="entry name" value="NAT_SF"/>
    <property type="match status" value="1"/>
</dbReference>
<name>A0A7C2K127_9PLAN</name>
<feature type="domain" description="N-acetyltransferase" evidence="3">
    <location>
        <begin position="4"/>
        <end position="158"/>
    </location>
</feature>
<gene>
    <name evidence="4" type="ORF">ENQ76_08950</name>
</gene>
<dbReference type="InterPro" id="IPR016181">
    <property type="entry name" value="Acyl_CoA_acyltransferase"/>
</dbReference>
<evidence type="ECO:0000313" key="4">
    <source>
        <dbReference type="EMBL" id="HEN15581.1"/>
    </source>
</evidence>
<dbReference type="GO" id="GO:0016747">
    <property type="term" value="F:acyltransferase activity, transferring groups other than amino-acyl groups"/>
    <property type="evidence" value="ECO:0007669"/>
    <property type="project" value="InterPro"/>
</dbReference>
<evidence type="ECO:0000259" key="3">
    <source>
        <dbReference type="PROSITE" id="PS51186"/>
    </source>
</evidence>
<evidence type="ECO:0000256" key="2">
    <source>
        <dbReference type="ARBA" id="ARBA00023315"/>
    </source>
</evidence>
<proteinExistence type="predicted"/>
<dbReference type="InterPro" id="IPR000182">
    <property type="entry name" value="GNAT_dom"/>
</dbReference>
<dbReference type="EMBL" id="DSOK01000255">
    <property type="protein sequence ID" value="HEN15581.1"/>
    <property type="molecule type" value="Genomic_DNA"/>
</dbReference>
<keyword evidence="2" id="KW-0012">Acyltransferase</keyword>
<dbReference type="AlphaFoldDB" id="A0A7C2K127"/>
<keyword evidence="1 4" id="KW-0808">Transferase</keyword>
<dbReference type="PANTHER" id="PTHR43877">
    <property type="entry name" value="AMINOALKYLPHOSPHONATE N-ACETYLTRANSFERASE-RELATED-RELATED"/>
    <property type="match status" value="1"/>
</dbReference>
<protein>
    <submittedName>
        <fullName evidence="4">GNAT family N-acetyltransferase</fullName>
    </submittedName>
</protein>
<evidence type="ECO:0000256" key="1">
    <source>
        <dbReference type="ARBA" id="ARBA00022679"/>
    </source>
</evidence>
<sequence length="158" mass="17872">MLDLVIRPFQPADLERLKELTVASFPGVTLEQNVEDALGELNGHDWRWRKARHIDADVAAQPDGVFVAEANGEVVGYITTRIDREAGQGRIPNLAVDERFRGQGLGRRLIEHALQFFRDQGLVYAVIETMAQNARGHHLYQSCGFLEVARQVHFARRL</sequence>